<keyword evidence="2" id="KW-1185">Reference proteome</keyword>
<organism evidence="1 2">
    <name type="scientific">Weissella oryzae (strain DSM 25784 / JCM 18191 / LMG 30913 / SG25)</name>
    <dbReference type="NCBI Taxonomy" id="1329250"/>
    <lineage>
        <taxon>Bacteria</taxon>
        <taxon>Bacillati</taxon>
        <taxon>Bacillota</taxon>
        <taxon>Bacilli</taxon>
        <taxon>Lactobacillales</taxon>
        <taxon>Lactobacillaceae</taxon>
        <taxon>Weissella</taxon>
    </lineage>
</organism>
<sequence length="115" mass="13395">MAQIKTMQQIKTVLVVDDKYYVADFNIAEDYSFDRRLNHLSYPDNGTEKIKSVMLTQNIWLAKDFSGSDWQIMTTENNEINNLAHQIIDFFSEVKIEVQTLSKDKLNIQTTEEGK</sequence>
<evidence type="ECO:0000313" key="1">
    <source>
        <dbReference type="EMBL" id="GAK31532.1"/>
    </source>
</evidence>
<accession>A0A069CVW4</accession>
<protein>
    <submittedName>
        <fullName evidence="1">Uncharacterized protein</fullName>
    </submittedName>
</protein>
<dbReference type="RefSeq" id="WP_027699497.1">
    <property type="nucleotide sequence ID" value="NZ_DF820494.1"/>
</dbReference>
<proteinExistence type="predicted"/>
<evidence type="ECO:0000313" key="2">
    <source>
        <dbReference type="Proteomes" id="UP000030643"/>
    </source>
</evidence>
<gene>
    <name evidence="1" type="ORF">WOSG25_110100</name>
</gene>
<name>A0A069CVW4_WEIOS</name>
<dbReference type="STRING" id="1329250.WOSG25_110100"/>
<dbReference type="AlphaFoldDB" id="A0A069CVW4"/>
<dbReference type="Proteomes" id="UP000030643">
    <property type="component" value="Unassembled WGS sequence"/>
</dbReference>
<reference evidence="2" key="1">
    <citation type="journal article" date="2014" name="Genome Announc.">
        <title>Draft genome sequence of Weissella oryzae SG25T, isolated from fermented rice grains.</title>
        <authorList>
            <person name="Tanizawa Y."/>
            <person name="Fujisawa T."/>
            <person name="Mochizuki T."/>
            <person name="Kaminuma E."/>
            <person name="Suzuki Y."/>
            <person name="Nakamura Y."/>
            <person name="Tohno M."/>
        </authorList>
    </citation>
    <scope>NUCLEOTIDE SEQUENCE [LARGE SCALE GENOMIC DNA]</scope>
    <source>
        <strain evidence="2">DSM 25784 / JCM 18191 / LMG 30913 / SG25</strain>
    </source>
</reference>
<dbReference type="EMBL" id="DF820494">
    <property type="protein sequence ID" value="GAK31532.1"/>
    <property type="molecule type" value="Genomic_DNA"/>
</dbReference>